<reference evidence="3" key="1">
    <citation type="journal article" date="2009" name="Genome Res.">
        <title>Comparative genomic analyses of the human fungal pathogens Coccidioides and their relatives.</title>
        <authorList>
            <person name="Sharpton T.J."/>
            <person name="Stajich J.E."/>
            <person name="Rounsley S.D."/>
            <person name="Gardner M.J."/>
            <person name="Wortman J.R."/>
            <person name="Jordar V.S."/>
            <person name="Maiti R."/>
            <person name="Kodira C.D."/>
            <person name="Neafsey D.E."/>
            <person name="Zeng Q."/>
            <person name="Hung C.-Y."/>
            <person name="McMahan C."/>
            <person name="Muszewska A."/>
            <person name="Grynberg M."/>
            <person name="Mandel M.A."/>
            <person name="Kellner E.M."/>
            <person name="Barker B.M."/>
            <person name="Galgiani J.N."/>
            <person name="Orbach M.J."/>
            <person name="Kirkland T.N."/>
            <person name="Cole G.T."/>
            <person name="Henn M.R."/>
            <person name="Birren B.W."/>
            <person name="Taylor J.W."/>
        </authorList>
    </citation>
    <scope>NUCLEOTIDE SEQUENCE [LARGE SCALE GENOMIC DNA]</scope>
    <source>
        <strain evidence="3">RS</strain>
    </source>
</reference>
<dbReference type="EMBL" id="GG704913">
    <property type="protein sequence ID" value="EAS30141.3"/>
    <property type="molecule type" value="Genomic_DNA"/>
</dbReference>
<dbReference type="RefSeq" id="XP_001241724.1">
    <property type="nucleotide sequence ID" value="XM_001241723.1"/>
</dbReference>
<evidence type="ECO:0000313" key="2">
    <source>
        <dbReference type="EMBL" id="EAS30141.3"/>
    </source>
</evidence>
<accession>J3K6E8</accession>
<dbReference type="AlphaFoldDB" id="J3K6E8"/>
<protein>
    <recommendedName>
        <fullName evidence="1">Leucine-rich repeat domain-containing protein</fullName>
    </recommendedName>
</protein>
<dbReference type="GeneID" id="4560691"/>
<dbReference type="VEuPathDB" id="FungiDB:CIMG_08887"/>
<evidence type="ECO:0000313" key="3">
    <source>
        <dbReference type="Proteomes" id="UP000001261"/>
    </source>
</evidence>
<proteinExistence type="predicted"/>
<sequence>MLSFLPDDILILVALQIRQHESLLSLVLCCRRFHCLLLPYLYRSLSLMNLGALDRRPSQLSSFLELILQDTRLASAVRVLAIGSPFGYGGVAESTTLLPLTRSALSGVCHHQGEQDQWSEDLLGSINEDPWIALILTQLCNLKELKVNVRHGAKHFDRIVGRAISREKPFLEKPIFSSLSHISISWYDVDEGGLRLYRVLPFLKLPSLRSFHGGMITEDYPVEDDLCETDSVGEVDSPQSEKPLLRTSNVTEIEFSASNGKRGMFDAIYSCARLELFKYEHADGGVPGDFFDPCAFRTSLEGAKSTLRSLWLDYDSRHYSLCTESEDRYFGSLVEFTALRNVHLRYTQLLDMGIDAITPPATPLTDTLPFTLETLRIADCFELLLPILVSQLHMVVANRQERTPNLVEIVLRGTFGDREAPQDHSTWPRVYKIKQGVYGATGSLRASCEESGIRFHIEDNPN</sequence>
<reference evidence="3" key="2">
    <citation type="journal article" date="2010" name="Genome Res.">
        <title>Population genomic sequencing of Coccidioides fungi reveals recent hybridization and transposon control.</title>
        <authorList>
            <person name="Neafsey D.E."/>
            <person name="Barker B.M."/>
            <person name="Sharpton T.J."/>
            <person name="Stajich J.E."/>
            <person name="Park D.J."/>
            <person name="Whiston E."/>
            <person name="Hung C.-Y."/>
            <person name="McMahan C."/>
            <person name="White J."/>
            <person name="Sykes S."/>
            <person name="Heiman D."/>
            <person name="Young S."/>
            <person name="Zeng Q."/>
            <person name="Abouelleil A."/>
            <person name="Aftuck L."/>
            <person name="Bessette D."/>
            <person name="Brown A."/>
            <person name="FitzGerald M."/>
            <person name="Lui A."/>
            <person name="Macdonald J.P."/>
            <person name="Priest M."/>
            <person name="Orbach M.J."/>
            <person name="Galgiani J.N."/>
            <person name="Kirkland T.N."/>
            <person name="Cole G.T."/>
            <person name="Birren B.W."/>
            <person name="Henn M.R."/>
            <person name="Taylor J.W."/>
            <person name="Rounsley S.D."/>
        </authorList>
    </citation>
    <scope>GENOME REANNOTATION</scope>
    <source>
        <strain evidence="3">RS</strain>
    </source>
</reference>
<feature type="domain" description="Leucine-rich repeat" evidence="1">
    <location>
        <begin position="246"/>
        <end position="410"/>
    </location>
</feature>
<dbReference type="InterPro" id="IPR056867">
    <property type="entry name" value="LRR_15"/>
</dbReference>
<dbReference type="Proteomes" id="UP000001261">
    <property type="component" value="Unassembled WGS sequence"/>
</dbReference>
<dbReference type="Pfam" id="PF24969">
    <property type="entry name" value="LRR_15"/>
    <property type="match status" value="1"/>
</dbReference>
<name>J3K6E8_COCIM</name>
<evidence type="ECO:0000259" key="1">
    <source>
        <dbReference type="Pfam" id="PF24969"/>
    </source>
</evidence>
<dbReference type="KEGG" id="cim:CIMG_08887"/>
<gene>
    <name evidence="2" type="ORF">CIMG_08887</name>
</gene>
<dbReference type="OrthoDB" id="2520703at2759"/>
<keyword evidence="3" id="KW-1185">Reference proteome</keyword>
<dbReference type="OMA" id="HDEWFGS"/>
<dbReference type="InParanoid" id="J3K6E8"/>
<organism evidence="2 3">
    <name type="scientific">Coccidioides immitis (strain RS)</name>
    <name type="common">Valley fever fungus</name>
    <dbReference type="NCBI Taxonomy" id="246410"/>
    <lineage>
        <taxon>Eukaryota</taxon>
        <taxon>Fungi</taxon>
        <taxon>Dikarya</taxon>
        <taxon>Ascomycota</taxon>
        <taxon>Pezizomycotina</taxon>
        <taxon>Eurotiomycetes</taxon>
        <taxon>Eurotiomycetidae</taxon>
        <taxon>Onygenales</taxon>
        <taxon>Onygenaceae</taxon>
        <taxon>Coccidioides</taxon>
    </lineage>
</organism>